<reference evidence="3 4" key="1">
    <citation type="journal article" date="2015" name="Genome Biol. Evol.">
        <title>The genome of winter moth (Operophtera brumata) provides a genomic perspective on sexual dimorphism and phenology.</title>
        <authorList>
            <person name="Derks M.F."/>
            <person name="Smit S."/>
            <person name="Salis L."/>
            <person name="Schijlen E."/>
            <person name="Bossers A."/>
            <person name="Mateman C."/>
            <person name="Pijl A.S."/>
            <person name="de Ridder D."/>
            <person name="Groenen M.A."/>
            <person name="Visser M.E."/>
            <person name="Megens H.J."/>
        </authorList>
    </citation>
    <scope>NUCLEOTIDE SEQUENCE [LARGE SCALE GENOMIC DNA]</scope>
    <source>
        <strain evidence="3">WM2013NL</strain>
        <tissue evidence="3">Head and thorax</tissue>
    </source>
</reference>
<dbReference type="Pfam" id="PF02463">
    <property type="entry name" value="SMC_N"/>
    <property type="match status" value="1"/>
</dbReference>
<dbReference type="EMBL" id="JTDY01002480">
    <property type="protein sequence ID" value="KOB71333.1"/>
    <property type="molecule type" value="Genomic_DNA"/>
</dbReference>
<feature type="non-terminal residue" evidence="3">
    <location>
        <position position="416"/>
    </location>
</feature>
<dbReference type="Gene3D" id="3.40.50.300">
    <property type="entry name" value="P-loop containing nucleotide triphosphate hydrolases"/>
    <property type="match status" value="1"/>
</dbReference>
<organism evidence="3 4">
    <name type="scientific">Operophtera brumata</name>
    <name type="common">Winter moth</name>
    <name type="synonym">Phalaena brumata</name>
    <dbReference type="NCBI Taxonomy" id="104452"/>
    <lineage>
        <taxon>Eukaryota</taxon>
        <taxon>Metazoa</taxon>
        <taxon>Ecdysozoa</taxon>
        <taxon>Arthropoda</taxon>
        <taxon>Hexapoda</taxon>
        <taxon>Insecta</taxon>
        <taxon>Pterygota</taxon>
        <taxon>Neoptera</taxon>
        <taxon>Endopterygota</taxon>
        <taxon>Lepidoptera</taxon>
        <taxon>Glossata</taxon>
        <taxon>Ditrysia</taxon>
        <taxon>Geometroidea</taxon>
        <taxon>Geometridae</taxon>
        <taxon>Larentiinae</taxon>
        <taxon>Operophtera</taxon>
    </lineage>
</organism>
<dbReference type="SUPFAM" id="SSF52540">
    <property type="entry name" value="P-loop containing nucleoside triphosphate hydrolases"/>
    <property type="match status" value="1"/>
</dbReference>
<keyword evidence="1" id="KW-0175">Coiled coil</keyword>
<sequence>MSHELGVVKARLATTSHAQTHAEIESLQAQVCELTEAVSRDQLTQKETAARARDLEAKLKDIKGHREREFKKAQETLEKAKRDAQRHGASWKNREQELETLRLETLELQQSVATSQSHLAETQQATRTLQETLAHTTEEHKRALKAEIAGRNSEVARRVARKEELLKASQEDELRIQECEFSIKELEAEAADCADLMRRLEKDNPWIAQEKQFFGAPGGMYDFEAKQAHLAGQRLAQLTERRDKLARGLNARAHTLLGKEEEQRLAQLTERRDKLAHGLIARAHTLLGKEEKQYQDLLRKKKIVEADRAKLVEVMHELDEKKRKTLIQACDQVNRSFGSIFSTLLPGAQAKLKPPDGRTVLDGLEVRVGFNHTWKESLGELSGGQRSLVALSLVLAMLLFKPAPLYILDEVDAALD</sequence>
<dbReference type="InterPro" id="IPR003395">
    <property type="entry name" value="RecF/RecN/SMC_N"/>
</dbReference>
<comment type="caution">
    <text evidence="3">The sequence shown here is derived from an EMBL/GenBank/DDBJ whole genome shotgun (WGS) entry which is preliminary data.</text>
</comment>
<accession>A0A0L7L776</accession>
<dbReference type="STRING" id="104452.A0A0L7L776"/>
<feature type="coiled-coil region" evidence="1">
    <location>
        <begin position="169"/>
        <end position="203"/>
    </location>
</feature>
<evidence type="ECO:0000313" key="4">
    <source>
        <dbReference type="Proteomes" id="UP000037510"/>
    </source>
</evidence>
<proteinExistence type="predicted"/>
<name>A0A0L7L776_OPEBR</name>
<protein>
    <submittedName>
        <fullName evidence="3">Structural maintenance of chromosomes protein</fullName>
    </submittedName>
</protein>
<dbReference type="Proteomes" id="UP000037510">
    <property type="component" value="Unassembled WGS sequence"/>
</dbReference>
<dbReference type="InterPro" id="IPR027417">
    <property type="entry name" value="P-loop_NTPase"/>
</dbReference>
<dbReference type="PANTHER" id="PTHR43977">
    <property type="entry name" value="STRUCTURAL MAINTENANCE OF CHROMOSOMES PROTEIN 3"/>
    <property type="match status" value="1"/>
</dbReference>
<evidence type="ECO:0000256" key="1">
    <source>
        <dbReference type="SAM" id="Coils"/>
    </source>
</evidence>
<evidence type="ECO:0000313" key="3">
    <source>
        <dbReference type="EMBL" id="KOB71333.1"/>
    </source>
</evidence>
<gene>
    <name evidence="3" type="ORF">OBRU01_13907</name>
</gene>
<dbReference type="AlphaFoldDB" id="A0A0L7L776"/>
<keyword evidence="4" id="KW-1185">Reference proteome</keyword>
<feature type="domain" description="RecF/RecN/SMC N-terminal" evidence="2">
    <location>
        <begin position="131"/>
        <end position="416"/>
    </location>
</feature>
<evidence type="ECO:0000259" key="2">
    <source>
        <dbReference type="Pfam" id="PF02463"/>
    </source>
</evidence>